<evidence type="ECO:0000256" key="2">
    <source>
        <dbReference type="ARBA" id="ARBA00004906"/>
    </source>
</evidence>
<dbReference type="GO" id="GO:0005524">
    <property type="term" value="F:ATP binding"/>
    <property type="evidence" value="ECO:0007669"/>
    <property type="project" value="UniProtKB-KW"/>
</dbReference>
<dbReference type="InterPro" id="IPR000594">
    <property type="entry name" value="ThiF_NAD_FAD-bd"/>
</dbReference>
<reference evidence="10 11" key="1">
    <citation type="submission" date="2016-05" db="EMBL/GenBank/DDBJ databases">
        <title>Nuclear genome of Blastocystis sp. subtype 1 NandII.</title>
        <authorList>
            <person name="Gentekaki E."/>
            <person name="Curtis B."/>
            <person name="Stairs C."/>
            <person name="Eme L."/>
            <person name="Herman E."/>
            <person name="Klimes V."/>
            <person name="Arias M.C."/>
            <person name="Elias M."/>
            <person name="Hilliou F."/>
            <person name="Klute M."/>
            <person name="Malik S.-B."/>
            <person name="Pightling A."/>
            <person name="Rachubinski R."/>
            <person name="Salas D."/>
            <person name="Schlacht A."/>
            <person name="Suga H."/>
            <person name="Archibald J."/>
            <person name="Ball S.G."/>
            <person name="Clark G."/>
            <person name="Dacks J."/>
            <person name="Van Der Giezen M."/>
            <person name="Tsaousis A."/>
            <person name="Roger A."/>
        </authorList>
    </citation>
    <scope>NUCLEOTIDE SEQUENCE [LARGE SCALE GENOMIC DNA]</scope>
    <source>
        <strain evidence="11">ATCC 50177 / NandII</strain>
    </source>
</reference>
<organism evidence="10 11">
    <name type="scientific">Blastocystis sp. subtype 1 (strain ATCC 50177 / NandII)</name>
    <dbReference type="NCBI Taxonomy" id="478820"/>
    <lineage>
        <taxon>Eukaryota</taxon>
        <taxon>Sar</taxon>
        <taxon>Stramenopiles</taxon>
        <taxon>Bigyra</taxon>
        <taxon>Opalozoa</taxon>
        <taxon>Opalinata</taxon>
        <taxon>Blastocystidae</taxon>
        <taxon>Blastocystis</taxon>
    </lineage>
</organism>
<proteinExistence type="inferred from homology"/>
<dbReference type="NCBIfam" id="TIGR01408">
    <property type="entry name" value="Ube1"/>
    <property type="match status" value="1"/>
</dbReference>
<dbReference type="InterPro" id="IPR032420">
    <property type="entry name" value="E1_4HB"/>
</dbReference>
<evidence type="ECO:0000256" key="7">
    <source>
        <dbReference type="ARBA" id="ARBA00022786"/>
    </source>
</evidence>
<dbReference type="Pfam" id="PF09358">
    <property type="entry name" value="E1_UFD"/>
    <property type="match status" value="1"/>
</dbReference>
<comment type="pathway">
    <text evidence="2">Protein modification; protein ubiquitination.</text>
</comment>
<evidence type="ECO:0000256" key="4">
    <source>
        <dbReference type="ARBA" id="ARBA00012990"/>
    </source>
</evidence>
<dbReference type="InterPro" id="IPR018074">
    <property type="entry name" value="UBQ-activ_enz_E1_CS"/>
</dbReference>
<dbReference type="EMBL" id="LXWW01000059">
    <property type="protein sequence ID" value="OAO16792.1"/>
    <property type="molecule type" value="Genomic_DNA"/>
</dbReference>
<dbReference type="InterPro" id="IPR000011">
    <property type="entry name" value="UBQ/SUMO-activ_enz_E1-like"/>
</dbReference>
<dbReference type="InterPro" id="IPR042449">
    <property type="entry name" value="Ub-E1_IAD_1"/>
</dbReference>
<dbReference type="FunFam" id="2.40.30.180:FF:000001">
    <property type="entry name" value="ubiquitin-like modifier-activating enzyme 1"/>
    <property type="match status" value="1"/>
</dbReference>
<evidence type="ECO:0000256" key="6">
    <source>
        <dbReference type="ARBA" id="ARBA00022741"/>
    </source>
</evidence>
<dbReference type="Gene3D" id="3.10.290.60">
    <property type="entry name" value="Ubiquitin-activating enzyme E1, UFD domain"/>
    <property type="match status" value="1"/>
</dbReference>
<comment type="caution">
    <text evidence="10">The sequence shown here is derived from an EMBL/GenBank/DDBJ whole genome shotgun (WGS) entry which is preliminary data.</text>
</comment>
<dbReference type="PANTHER" id="PTHR10953:SF4">
    <property type="entry name" value="UBIQUITIN-ACTIVATING ENZYME E1 C-TERMINAL DOMAIN-CONTAINING PROTEIN"/>
    <property type="match status" value="1"/>
</dbReference>
<dbReference type="GO" id="GO:0016925">
    <property type="term" value="P:protein sumoylation"/>
    <property type="evidence" value="ECO:0007669"/>
    <property type="project" value="TreeGrafter"/>
</dbReference>
<dbReference type="Gene3D" id="3.40.50.720">
    <property type="entry name" value="NAD(P)-binding Rossmann-like Domain"/>
    <property type="match status" value="1"/>
</dbReference>
<sequence>MKGLGVEIAKNIILAGVKSIAIHDNEPASIKDMSSNFYISECDIGKPRAEVCLPKLRELNPYVSVTRREEELTEEYVKTFRVVVVTNLMNKDQETLNAICHKNHICFISANTFGLATRIFCDFGDSFTVSDIDDSEPGTVLVGDISNDKEGLVTISEDRHPFQEGDFVTFSDIRGMTELNGCAPRRIHVLGNQQFTIGDTSSFSPYESFGWCTQVKQPKTLHFRPLAECNRNPGEMLITDFGKLDHAIHLHIATLALDAFVAKTGRVPRPWDEADATAFVALCHEVNDSLAAEARMTELNEAVLRTFAMTCCGDLCPVAACFGGIVAQEVLKACSGKFTPIFQFLYYDAFEALPARADHADCREVGSRYDGQIVVFGEALQKALADSRVFLVGAGAIGCEMLKNLALMGVGCGENGQILVTDMDRIEKSNLSRQFLFRNGDIGQSKAATAVKAIRAMNPSVHCTHYEVKVGPETEDIFSDAFMESLTAVCNALDNVEARRYMDSRCVTFDKPLLESGTLGTRGNTQIVVPFLTESYGSTNDPQEEGIPMCTLKNYPYKIEHTIQWSRDVFEGLFTQSVQTLAAYRDDPNYLASLEDKPDVHDESVRQLHALLVEAPCTSFDDCIRWGALLFRKNYYEEILQLVHQFPRDYVDENGNKFWSGNKLYPTAIEWNETNSHHVDFVQYAAILHAASLGIPAGPAEEDRQHVIDVVKQMTFPPFAPRDPNATNTAEVIAQLASELPPSSSLQQVKTCPVEFEKDDDSNHHIDFIAACANLRAENYGITTADRNTIKKIAGKIIPAISTTTAFVTGAIAVELYKVEQGLTKLEDYRSCFANLSMPMFCFTEPGACAKTQSGDFAWSEWDHIVMHKEEGTTFADLAAFLEKKYHVNLNSVYCVTTRLYDVFDPNPKFKARENKRIVEVWKEVMQKEVKPGQKYVEIVAFCDNGQESDDMMMDNDVDLPSIFVEV</sequence>
<dbReference type="InterPro" id="IPR038252">
    <property type="entry name" value="UBA_E1_C_sf"/>
</dbReference>
<dbReference type="InterPro" id="IPR035985">
    <property type="entry name" value="Ubiquitin-activating_enz"/>
</dbReference>
<dbReference type="InterPro" id="IPR042302">
    <property type="entry name" value="E1_FCCH_sf"/>
</dbReference>
<feature type="domain" description="Ubiquitin-activating enzyme E1 C-terminal" evidence="9">
    <location>
        <begin position="829"/>
        <end position="963"/>
    </location>
</feature>
<evidence type="ECO:0000256" key="1">
    <source>
        <dbReference type="ARBA" id="ARBA00000488"/>
    </source>
</evidence>
<keyword evidence="5" id="KW-0436">Ligase</keyword>
<dbReference type="SUPFAM" id="SSF69572">
    <property type="entry name" value="Activating enzymes of the ubiquitin-like proteins"/>
    <property type="match status" value="2"/>
</dbReference>
<dbReference type="FunFam" id="3.40.50.720:FF:000015">
    <property type="entry name" value="Ubiquitin-activating enzyme E1 1"/>
    <property type="match status" value="1"/>
</dbReference>
<dbReference type="GO" id="GO:0019948">
    <property type="term" value="F:SUMO activating enzyme activity"/>
    <property type="evidence" value="ECO:0007669"/>
    <property type="project" value="TreeGrafter"/>
</dbReference>
<dbReference type="InterPro" id="IPR019572">
    <property type="entry name" value="UBA_E1_SCCH"/>
</dbReference>
<keyword evidence="7" id="KW-0833">Ubl conjugation pathway</keyword>
<dbReference type="GO" id="GO:0004839">
    <property type="term" value="F:ubiquitin activating enzyme activity"/>
    <property type="evidence" value="ECO:0007669"/>
    <property type="project" value="UniProtKB-EC"/>
</dbReference>
<gene>
    <name evidence="10" type="ORF">AV274_1457</name>
</gene>
<dbReference type="UniPathway" id="UPA00143"/>
<dbReference type="FunFam" id="1.10.10.2660:FF:000001">
    <property type="entry name" value="Ubiquitin-activating enzyme E1 1"/>
    <property type="match status" value="1"/>
</dbReference>
<keyword evidence="6" id="KW-0547">Nucleotide-binding</keyword>
<dbReference type="EC" id="6.2.1.45" evidence="4"/>
<evidence type="ECO:0000256" key="3">
    <source>
        <dbReference type="ARBA" id="ARBA00005673"/>
    </source>
</evidence>
<comment type="similarity">
    <text evidence="3">Belongs to the ubiquitin-activating E1 family.</text>
</comment>
<dbReference type="Gene3D" id="3.50.50.80">
    <property type="entry name" value="Ubiquitin-activating enzyme E1, inactive adenylation domain, subdomain 1"/>
    <property type="match status" value="1"/>
</dbReference>
<dbReference type="Gene3D" id="3.40.50.12550">
    <property type="entry name" value="Ubiquitin-activating enzyme E1, inactive adenylation domain, subdomain 2"/>
    <property type="match status" value="1"/>
</dbReference>
<protein>
    <recommendedName>
        <fullName evidence="4">E1 ubiquitin-activating enzyme</fullName>
        <ecNumber evidence="4">6.2.1.45</ecNumber>
    </recommendedName>
</protein>
<dbReference type="PRINTS" id="PR01849">
    <property type="entry name" value="UBIQUITINACT"/>
</dbReference>
<dbReference type="AlphaFoldDB" id="A0A196SKS3"/>
<dbReference type="Proteomes" id="UP000078348">
    <property type="component" value="Unassembled WGS sequence"/>
</dbReference>
<name>A0A196SKS3_BLAHN</name>
<dbReference type="Pfam" id="PF00899">
    <property type="entry name" value="ThiF"/>
    <property type="match status" value="1"/>
</dbReference>
<dbReference type="Pfam" id="PF10585">
    <property type="entry name" value="UBA_E1_SCCH"/>
    <property type="match status" value="1"/>
</dbReference>
<dbReference type="Pfam" id="PF16190">
    <property type="entry name" value="E1_FCCH"/>
    <property type="match status" value="1"/>
</dbReference>
<dbReference type="PROSITE" id="PS00536">
    <property type="entry name" value="UBIQUITIN_ACTIVAT_1"/>
    <property type="match status" value="1"/>
</dbReference>
<dbReference type="Gene3D" id="1.10.10.2660">
    <property type="entry name" value="Ubiquitin-activating enzyme E1, SCCH domain"/>
    <property type="match status" value="1"/>
</dbReference>
<dbReference type="SMART" id="SM00985">
    <property type="entry name" value="UBA_e1_C"/>
    <property type="match status" value="1"/>
</dbReference>
<dbReference type="InterPro" id="IPR042063">
    <property type="entry name" value="Ubi_acti_E1_SCCH"/>
</dbReference>
<comment type="catalytic activity">
    <reaction evidence="1">
        <text>ATP + ubiquitin + [E1 ubiquitin-activating enzyme]-L-cysteine = AMP + diphosphate + S-ubiquitinyl-[E1 ubiquitin-activating enzyme]-L-cysteine.</text>
        <dbReference type="EC" id="6.2.1.45"/>
    </reaction>
</comment>
<accession>A0A196SKS3</accession>
<dbReference type="OrthoDB" id="10252231at2759"/>
<evidence type="ECO:0000313" key="10">
    <source>
        <dbReference type="EMBL" id="OAO16792.1"/>
    </source>
</evidence>
<evidence type="ECO:0000256" key="8">
    <source>
        <dbReference type="ARBA" id="ARBA00022840"/>
    </source>
</evidence>
<dbReference type="InterPro" id="IPR018075">
    <property type="entry name" value="UBQ-activ_enz_E1"/>
</dbReference>
<evidence type="ECO:0000256" key="5">
    <source>
        <dbReference type="ARBA" id="ARBA00022598"/>
    </source>
</evidence>
<dbReference type="InterPro" id="IPR045886">
    <property type="entry name" value="ThiF/MoeB/HesA"/>
</dbReference>
<dbReference type="GO" id="GO:0005737">
    <property type="term" value="C:cytoplasm"/>
    <property type="evidence" value="ECO:0007669"/>
    <property type="project" value="TreeGrafter"/>
</dbReference>
<dbReference type="Gene3D" id="2.40.30.180">
    <property type="entry name" value="Ubiquitin-activating enzyme E1, FCCH domain"/>
    <property type="match status" value="1"/>
</dbReference>
<keyword evidence="8" id="KW-0067">ATP-binding</keyword>
<dbReference type="InterPro" id="IPR032418">
    <property type="entry name" value="E1_FCCH"/>
</dbReference>
<dbReference type="GO" id="GO:0031510">
    <property type="term" value="C:SUMO activating enzyme complex"/>
    <property type="evidence" value="ECO:0007669"/>
    <property type="project" value="TreeGrafter"/>
</dbReference>
<dbReference type="PANTHER" id="PTHR10953">
    <property type="entry name" value="UBIQUITIN-ACTIVATING ENZYME E1"/>
    <property type="match status" value="1"/>
</dbReference>
<keyword evidence="11" id="KW-1185">Reference proteome</keyword>
<dbReference type="InterPro" id="IPR018965">
    <property type="entry name" value="Ub-activating_enz_E1_C"/>
</dbReference>
<evidence type="ECO:0000313" key="11">
    <source>
        <dbReference type="Proteomes" id="UP000078348"/>
    </source>
</evidence>
<dbReference type="STRING" id="478820.A0A196SKS3"/>
<evidence type="ECO:0000259" key="9">
    <source>
        <dbReference type="SMART" id="SM00985"/>
    </source>
</evidence>
<dbReference type="Pfam" id="PF16191">
    <property type="entry name" value="E1_4HB"/>
    <property type="match status" value="1"/>
</dbReference>